<evidence type="ECO:0000313" key="2">
    <source>
        <dbReference type="Proteomes" id="UP000255518"/>
    </source>
</evidence>
<dbReference type="Proteomes" id="UP000255518">
    <property type="component" value="Unassembled WGS sequence"/>
</dbReference>
<gene>
    <name evidence="1" type="ORF">NCTC13443_05423</name>
</gene>
<name>A0A377V5F7_KLEPN</name>
<protein>
    <submittedName>
        <fullName evidence="1">Uncharacterized protein</fullName>
    </submittedName>
</protein>
<dbReference type="EMBL" id="UGKT01000001">
    <property type="protein sequence ID" value="STT05487.1"/>
    <property type="molecule type" value="Genomic_DNA"/>
</dbReference>
<organism evidence="1 2">
    <name type="scientific">Klebsiella pneumoniae</name>
    <dbReference type="NCBI Taxonomy" id="573"/>
    <lineage>
        <taxon>Bacteria</taxon>
        <taxon>Pseudomonadati</taxon>
        <taxon>Pseudomonadota</taxon>
        <taxon>Gammaproteobacteria</taxon>
        <taxon>Enterobacterales</taxon>
        <taxon>Enterobacteriaceae</taxon>
        <taxon>Klebsiella/Raoultella group</taxon>
        <taxon>Klebsiella</taxon>
        <taxon>Klebsiella pneumoniae complex</taxon>
    </lineage>
</organism>
<proteinExistence type="predicted"/>
<dbReference type="RefSeq" id="WP_004194558.1">
    <property type="nucleotide sequence ID" value="NZ_BAACAF010000055.1"/>
</dbReference>
<evidence type="ECO:0000313" key="1">
    <source>
        <dbReference type="EMBL" id="STT05487.1"/>
    </source>
</evidence>
<dbReference type="AlphaFoldDB" id="A0A377V5F7"/>
<sequence>MPIINCSFSGFDVGIVVASDFNDSMENVHVTDCIKGVVERPVFHGNTVNDLKYRTEYIELVKSIKNHQTLTKRQKKRLILKSKYLLALSKEMDMESALAYALRKLNESL</sequence>
<reference evidence="1 2" key="1">
    <citation type="submission" date="2018-06" db="EMBL/GenBank/DDBJ databases">
        <authorList>
            <consortium name="Pathogen Informatics"/>
            <person name="Doyle S."/>
        </authorList>
    </citation>
    <scope>NUCLEOTIDE SEQUENCE [LARGE SCALE GENOMIC DNA]</scope>
    <source>
        <strain evidence="1 2">NCTC13443</strain>
    </source>
</reference>
<accession>A0A377V5F7</accession>